<comment type="caution">
    <text evidence="1">The sequence shown here is derived from an EMBL/GenBank/DDBJ whole genome shotgun (WGS) entry which is preliminary data.</text>
</comment>
<reference evidence="1 2" key="1">
    <citation type="submission" date="2019-06" db="EMBL/GenBank/DDBJ databases">
        <title>A novel bacterium of genus Pontibacter, isolated from marine sediment.</title>
        <authorList>
            <person name="Huang H."/>
            <person name="Mo K."/>
            <person name="Hu Y."/>
        </authorList>
    </citation>
    <scope>NUCLEOTIDE SEQUENCE [LARGE SCALE GENOMIC DNA]</scope>
    <source>
        <strain evidence="1 2">HB172049</strain>
    </source>
</reference>
<sequence length="233" mass="25189">MKTITLTDNEGTRIEGAIPEGWHEVPLSAFINYHQLMSGKPAPLAAVVAASCLTGLPTEAVQSDVSLAPLILRQMPWLSELPQPEPMLSFKHGKKTYEHVGNLERIDAAQFEALLSFLEAAEGNPIAAAPNLLAVLCREKGKAQTAESVAAAAEAFASLPMDKAWGAVAFFLTSSQPYAGRIRSLSQAQEEAEKALKALDQLVAQRLPKRSSRIAARLVRAYTRSARAMLRKS</sequence>
<proteinExistence type="predicted"/>
<accession>A0A501WA49</accession>
<name>A0A501WA49_9BACT</name>
<dbReference type="RefSeq" id="WP_140620969.1">
    <property type="nucleotide sequence ID" value="NZ_VFRQ01000003.1"/>
</dbReference>
<dbReference type="Proteomes" id="UP000316727">
    <property type="component" value="Unassembled WGS sequence"/>
</dbReference>
<gene>
    <name evidence="1" type="ORF">FJM65_07980</name>
</gene>
<dbReference type="AlphaFoldDB" id="A0A501WA49"/>
<protein>
    <submittedName>
        <fullName evidence="1">Uncharacterized protein</fullName>
    </submittedName>
</protein>
<dbReference type="EMBL" id="VFRQ01000003">
    <property type="protein sequence ID" value="TPE44944.1"/>
    <property type="molecule type" value="Genomic_DNA"/>
</dbReference>
<keyword evidence="2" id="KW-1185">Reference proteome</keyword>
<evidence type="ECO:0000313" key="2">
    <source>
        <dbReference type="Proteomes" id="UP000316727"/>
    </source>
</evidence>
<evidence type="ECO:0000313" key="1">
    <source>
        <dbReference type="EMBL" id="TPE44944.1"/>
    </source>
</evidence>
<dbReference type="OrthoDB" id="894277at2"/>
<organism evidence="1 2">
    <name type="scientific">Pontibacter mangrovi</name>
    <dbReference type="NCBI Taxonomy" id="2589816"/>
    <lineage>
        <taxon>Bacteria</taxon>
        <taxon>Pseudomonadati</taxon>
        <taxon>Bacteroidota</taxon>
        <taxon>Cytophagia</taxon>
        <taxon>Cytophagales</taxon>
        <taxon>Hymenobacteraceae</taxon>
        <taxon>Pontibacter</taxon>
    </lineage>
</organism>